<gene>
    <name evidence="2" type="ORF">SAMN05660710_02855</name>
</gene>
<feature type="region of interest" description="Disordered" evidence="1">
    <location>
        <begin position="175"/>
        <end position="208"/>
    </location>
</feature>
<dbReference type="EMBL" id="FMVT01000010">
    <property type="protein sequence ID" value="SCY80867.1"/>
    <property type="molecule type" value="Genomic_DNA"/>
</dbReference>
<organism evidence="2 3">
    <name type="scientific">Paracoccus tibetensis</name>
    <dbReference type="NCBI Taxonomy" id="336292"/>
    <lineage>
        <taxon>Bacteria</taxon>
        <taxon>Pseudomonadati</taxon>
        <taxon>Pseudomonadota</taxon>
        <taxon>Alphaproteobacteria</taxon>
        <taxon>Rhodobacterales</taxon>
        <taxon>Paracoccaceae</taxon>
        <taxon>Paracoccus</taxon>
    </lineage>
</organism>
<reference evidence="2 3" key="1">
    <citation type="submission" date="2016-10" db="EMBL/GenBank/DDBJ databases">
        <authorList>
            <person name="de Groot N.N."/>
        </authorList>
    </citation>
    <scope>NUCLEOTIDE SEQUENCE [LARGE SCALE GENOMIC DNA]</scope>
    <source>
        <strain evidence="2 3">CGMCC 1.8925</strain>
    </source>
</reference>
<accession>A0A1G5IXX8</accession>
<dbReference type="OrthoDB" id="7873969at2"/>
<proteinExistence type="predicted"/>
<name>A0A1G5IXX8_9RHOB</name>
<dbReference type="RefSeq" id="WP_139165976.1">
    <property type="nucleotide sequence ID" value="NZ_FMVT01000010.1"/>
</dbReference>
<feature type="compositionally biased region" description="Basic and acidic residues" evidence="1">
    <location>
        <begin position="105"/>
        <end position="120"/>
    </location>
</feature>
<dbReference type="AlphaFoldDB" id="A0A1G5IXX8"/>
<dbReference type="Proteomes" id="UP000199502">
    <property type="component" value="Unassembled WGS sequence"/>
</dbReference>
<evidence type="ECO:0000313" key="2">
    <source>
        <dbReference type="EMBL" id="SCY80867.1"/>
    </source>
</evidence>
<sequence length="208" mass="23116">MAGKRTAPPAFIAAGTEALRKVNARRHLMPKCRAKSKTTGQQCGQMPMANGVCYYHGGRTPKGKDWHKPRWPKKTAPDAERKMVARLRNLERGEKQRQKRLAKMSPEERAAFDKWHRDRPTGTPAQRAAKKRARQQNDDARALFAQSQEPRPVSAEVAALQAQIEELEALRAALGAAATAPMDAPSRAGPDRHGPEDDLNPELWSIFG</sequence>
<feature type="region of interest" description="Disordered" evidence="1">
    <location>
        <begin position="91"/>
        <end position="152"/>
    </location>
</feature>
<evidence type="ECO:0000256" key="1">
    <source>
        <dbReference type="SAM" id="MobiDB-lite"/>
    </source>
</evidence>
<evidence type="ECO:0000313" key="3">
    <source>
        <dbReference type="Proteomes" id="UP000199502"/>
    </source>
</evidence>
<protein>
    <submittedName>
        <fullName evidence="2">Uncharacterized protein</fullName>
    </submittedName>
</protein>
<keyword evidence="3" id="KW-1185">Reference proteome</keyword>